<evidence type="ECO:0000313" key="7">
    <source>
        <dbReference type="Proteomes" id="UP000249746"/>
    </source>
</evidence>
<reference evidence="6 7" key="1">
    <citation type="submission" date="2017-03" db="EMBL/GenBank/DDBJ databases">
        <title>Genomic and clinical evidence uncovers the enterohepatic species Helicobacter valdiviensis as a potential human intestinal pathogen.</title>
        <authorList>
            <person name="Fresia P."/>
            <person name="Jara R."/>
            <person name="Sierra R."/>
            <person name="Ferres I."/>
            <person name="Greif G."/>
            <person name="Iraola G."/>
            <person name="Collado L."/>
        </authorList>
    </citation>
    <scope>NUCLEOTIDE SEQUENCE [LARGE SCALE GENOMIC DNA]</scope>
    <source>
        <strain evidence="6 7">WBE14</strain>
    </source>
</reference>
<dbReference type="InterPro" id="IPR020458">
    <property type="entry name" value="Znf_DskA_TraR_CS"/>
</dbReference>
<dbReference type="Pfam" id="PF01258">
    <property type="entry name" value="zf-dskA_traR"/>
    <property type="match status" value="1"/>
</dbReference>
<dbReference type="AlphaFoldDB" id="A0A2W6NHM4"/>
<dbReference type="SUPFAM" id="SSF57716">
    <property type="entry name" value="Glucocorticoid receptor-like (DNA-binding domain)"/>
    <property type="match status" value="1"/>
</dbReference>
<keyword evidence="3" id="KW-0862">Zinc</keyword>
<feature type="domain" description="Zinc finger DksA/TraR C4-type" evidence="5">
    <location>
        <begin position="49"/>
        <end position="84"/>
    </location>
</feature>
<dbReference type="EMBL" id="NBIU01000009">
    <property type="protein sequence ID" value="PZT48360.1"/>
    <property type="molecule type" value="Genomic_DNA"/>
</dbReference>
<comment type="caution">
    <text evidence="6">The sequence shown here is derived from an EMBL/GenBank/DDBJ whole genome shotgun (WGS) entry which is preliminary data.</text>
</comment>
<protein>
    <recommendedName>
        <fullName evidence="5">Zinc finger DksA/TraR C4-type domain-containing protein</fullName>
    </recommendedName>
</protein>
<dbReference type="InterPro" id="IPR037187">
    <property type="entry name" value="DnaK_N"/>
</dbReference>
<keyword evidence="7" id="KW-1185">Reference proteome</keyword>
<dbReference type="InterPro" id="IPR000962">
    <property type="entry name" value="Znf_DskA_TraR"/>
</dbReference>
<dbReference type="SUPFAM" id="SSF109635">
    <property type="entry name" value="DnaK suppressor protein DksA, alpha-hairpin domain"/>
    <property type="match status" value="1"/>
</dbReference>
<dbReference type="NCBIfam" id="NF033459">
    <property type="entry name" value="DksA_like"/>
    <property type="match status" value="1"/>
</dbReference>
<gene>
    <name evidence="6" type="ORF">B6S12_04630</name>
</gene>
<evidence type="ECO:0000256" key="1">
    <source>
        <dbReference type="ARBA" id="ARBA00022723"/>
    </source>
</evidence>
<dbReference type="PANTHER" id="PTHR33823:SF4">
    <property type="entry name" value="GENERAL STRESS PROTEIN 16O"/>
    <property type="match status" value="1"/>
</dbReference>
<dbReference type="PANTHER" id="PTHR33823">
    <property type="entry name" value="RNA POLYMERASE-BINDING TRANSCRIPTION FACTOR DKSA-RELATED"/>
    <property type="match status" value="1"/>
</dbReference>
<name>A0A2W6NHM4_9HELI</name>
<feature type="zinc finger region" description="dksA C4-type" evidence="4">
    <location>
        <begin position="54"/>
        <end position="78"/>
    </location>
</feature>
<accession>A0A2W6NHM4</accession>
<evidence type="ECO:0000313" key="6">
    <source>
        <dbReference type="EMBL" id="PZT48360.1"/>
    </source>
</evidence>
<evidence type="ECO:0000256" key="2">
    <source>
        <dbReference type="ARBA" id="ARBA00022771"/>
    </source>
</evidence>
<dbReference type="Proteomes" id="UP000249746">
    <property type="component" value="Unassembled WGS sequence"/>
</dbReference>
<sequence>MEVVRSEHLGDEVDIATMSIKNRLDESIFERHTKELEFIDIALAKIEEGNYGICEMCEEEINFQRLKAKPHARYCIVCREIIEKNKGK</sequence>
<evidence type="ECO:0000259" key="5">
    <source>
        <dbReference type="Pfam" id="PF01258"/>
    </source>
</evidence>
<evidence type="ECO:0000256" key="4">
    <source>
        <dbReference type="PROSITE-ProRule" id="PRU00510"/>
    </source>
</evidence>
<organism evidence="6 7">
    <name type="scientific">Helicobacter valdiviensis</name>
    <dbReference type="NCBI Taxonomy" id="1458358"/>
    <lineage>
        <taxon>Bacteria</taxon>
        <taxon>Pseudomonadati</taxon>
        <taxon>Campylobacterota</taxon>
        <taxon>Epsilonproteobacteria</taxon>
        <taxon>Campylobacterales</taxon>
        <taxon>Helicobacteraceae</taxon>
        <taxon>Helicobacter</taxon>
    </lineage>
</organism>
<keyword evidence="1" id="KW-0479">Metal-binding</keyword>
<keyword evidence="2" id="KW-0863">Zinc-finger</keyword>
<proteinExistence type="predicted"/>
<dbReference type="PROSITE" id="PS51128">
    <property type="entry name" value="ZF_DKSA_2"/>
    <property type="match status" value="1"/>
</dbReference>
<evidence type="ECO:0000256" key="3">
    <source>
        <dbReference type="ARBA" id="ARBA00022833"/>
    </source>
</evidence>
<dbReference type="Gene3D" id="1.20.120.910">
    <property type="entry name" value="DksA, coiled-coil domain"/>
    <property type="match status" value="1"/>
</dbReference>
<dbReference type="GO" id="GO:0008270">
    <property type="term" value="F:zinc ion binding"/>
    <property type="evidence" value="ECO:0007669"/>
    <property type="project" value="UniProtKB-KW"/>
</dbReference>
<dbReference type="PROSITE" id="PS01102">
    <property type="entry name" value="ZF_DKSA_1"/>
    <property type="match status" value="1"/>
</dbReference>